<evidence type="ECO:0000313" key="4">
    <source>
        <dbReference type="Proteomes" id="UP000741013"/>
    </source>
</evidence>
<evidence type="ECO:0000256" key="1">
    <source>
        <dbReference type="SAM" id="SignalP"/>
    </source>
</evidence>
<comment type="caution">
    <text evidence="3">The sequence shown here is derived from an EMBL/GenBank/DDBJ whole genome shotgun (WGS) entry which is preliminary data.</text>
</comment>
<evidence type="ECO:0000259" key="2">
    <source>
        <dbReference type="Pfam" id="PF06259"/>
    </source>
</evidence>
<proteinExistence type="predicted"/>
<dbReference type="InterPro" id="IPR029058">
    <property type="entry name" value="AB_hydrolase_fold"/>
</dbReference>
<feature type="signal peptide" evidence="1">
    <location>
        <begin position="1"/>
        <end position="26"/>
    </location>
</feature>
<dbReference type="RefSeq" id="WP_209668257.1">
    <property type="nucleotide sequence ID" value="NZ_JAGGMS010000001.1"/>
</dbReference>
<organism evidence="3 4">
    <name type="scientific">Amycolatopsis magusensis</name>
    <dbReference type="NCBI Taxonomy" id="882444"/>
    <lineage>
        <taxon>Bacteria</taxon>
        <taxon>Bacillati</taxon>
        <taxon>Actinomycetota</taxon>
        <taxon>Actinomycetes</taxon>
        <taxon>Pseudonocardiales</taxon>
        <taxon>Pseudonocardiaceae</taxon>
        <taxon>Amycolatopsis</taxon>
    </lineage>
</organism>
<feature type="chain" id="PRO_5045481641" evidence="1">
    <location>
        <begin position="27"/>
        <end position="350"/>
    </location>
</feature>
<protein>
    <submittedName>
        <fullName evidence="3">Pimeloyl-ACP methyl ester carboxylesterase</fullName>
    </submittedName>
</protein>
<dbReference type="Proteomes" id="UP000741013">
    <property type="component" value="Unassembled WGS sequence"/>
</dbReference>
<dbReference type="EMBL" id="JAGGMS010000001">
    <property type="protein sequence ID" value="MBP2185361.1"/>
    <property type="molecule type" value="Genomic_DNA"/>
</dbReference>
<sequence length="350" mass="36117">MIGNLAPRTLLTVLAAVTMTVAPAAAALLSAPGLVRTTPPPGLPAWLADGHHLPDPQRAEPAAIHDFLLRLGTAEQQGLAVAYPDVVGALDGAPPAMRYAANRRQLRVSGQFLLFDPRGNGRVAQVFGDLATADRIAVLVPGAANRAENFWTGVGGVLYRAPATQAADLFRAAVRKAPGARFAVISWLGYDTPGGVGPDAARGDLARAGAVALERFVAGLVAVRPQATIALLGHSYGSTVLGAAAARLPRQVTDLAAFGSPGMGVDHVAQLGTTARVWAGQSRGDWIRWVPGVRFFGLGHGTKPADPAFGARVFATDDVADHDHYLSPGTDSLAALTGIALSGSDPVVRP</sequence>
<accession>A0ABS4Q116</accession>
<dbReference type="SUPFAM" id="SSF53474">
    <property type="entry name" value="alpha/beta-Hydrolases"/>
    <property type="match status" value="1"/>
</dbReference>
<evidence type="ECO:0000313" key="3">
    <source>
        <dbReference type="EMBL" id="MBP2185361.1"/>
    </source>
</evidence>
<feature type="domain" description="DUF1023" evidence="2">
    <location>
        <begin position="116"/>
        <end position="292"/>
    </location>
</feature>
<gene>
    <name evidence="3" type="ORF">JOM49_006887</name>
</gene>
<keyword evidence="1" id="KW-0732">Signal</keyword>
<reference evidence="3 4" key="1">
    <citation type="submission" date="2021-03" db="EMBL/GenBank/DDBJ databases">
        <title>Sequencing the genomes of 1000 actinobacteria strains.</title>
        <authorList>
            <person name="Klenk H.-P."/>
        </authorList>
    </citation>
    <scope>NUCLEOTIDE SEQUENCE [LARGE SCALE GENOMIC DNA]</scope>
    <source>
        <strain evidence="3 4">DSM 45510</strain>
    </source>
</reference>
<dbReference type="InterPro" id="IPR010427">
    <property type="entry name" value="DUF1023"/>
</dbReference>
<dbReference type="Gene3D" id="3.40.50.1820">
    <property type="entry name" value="alpha/beta hydrolase"/>
    <property type="match status" value="1"/>
</dbReference>
<dbReference type="Pfam" id="PF06259">
    <property type="entry name" value="Abhydrolase_8"/>
    <property type="match status" value="1"/>
</dbReference>
<name>A0ABS4Q116_9PSEU</name>
<keyword evidence="4" id="KW-1185">Reference proteome</keyword>